<name>A0A6J6SI65_9ZZZZ</name>
<evidence type="ECO:0000313" key="7">
    <source>
        <dbReference type="EMBL" id="CAB4985810.1"/>
    </source>
</evidence>
<dbReference type="EMBL" id="CAFBMT010000026">
    <property type="protein sequence ID" value="CAB4953309.1"/>
    <property type="molecule type" value="Genomic_DNA"/>
</dbReference>
<gene>
    <name evidence="3" type="ORF">UFOPK2656_02384</name>
    <name evidence="4" type="ORF">UFOPK3099_02959</name>
    <name evidence="5" type="ORF">UFOPK3267_01430</name>
    <name evidence="6" type="ORF">UFOPK3651_03003</name>
    <name evidence="7" type="ORF">UFOPK3931_01131</name>
    <name evidence="2" type="ORF">UFOPK4189_02301</name>
</gene>
<evidence type="ECO:0000313" key="6">
    <source>
        <dbReference type="EMBL" id="CAB4953309.1"/>
    </source>
</evidence>
<evidence type="ECO:0000313" key="2">
    <source>
        <dbReference type="EMBL" id="CAB4364541.1"/>
    </source>
</evidence>
<reference evidence="3" key="1">
    <citation type="submission" date="2020-05" db="EMBL/GenBank/DDBJ databases">
        <authorList>
            <person name="Chiriac C."/>
            <person name="Salcher M."/>
            <person name="Ghai R."/>
            <person name="Kavagutti S V."/>
        </authorList>
    </citation>
    <scope>NUCLEOTIDE SEQUENCE</scope>
</reference>
<evidence type="ECO:0000313" key="5">
    <source>
        <dbReference type="EMBL" id="CAB4851174.1"/>
    </source>
</evidence>
<feature type="region of interest" description="Disordered" evidence="1">
    <location>
        <begin position="1"/>
        <end position="25"/>
    </location>
</feature>
<dbReference type="EMBL" id="CAFBIY010000073">
    <property type="protein sequence ID" value="CAB4851174.1"/>
    <property type="molecule type" value="Genomic_DNA"/>
</dbReference>
<accession>A0A6J6SI65</accession>
<organism evidence="3">
    <name type="scientific">freshwater metagenome</name>
    <dbReference type="NCBI Taxonomy" id="449393"/>
    <lineage>
        <taxon>unclassified sequences</taxon>
        <taxon>metagenomes</taxon>
        <taxon>ecological metagenomes</taxon>
    </lineage>
</organism>
<dbReference type="EMBL" id="CAFBOL010000022">
    <property type="protein sequence ID" value="CAB4985810.1"/>
    <property type="molecule type" value="Genomic_DNA"/>
</dbReference>
<dbReference type="EMBL" id="CAEZYF010000016">
    <property type="protein sequence ID" value="CAB4734581.1"/>
    <property type="molecule type" value="Genomic_DNA"/>
</dbReference>
<dbReference type="AlphaFoldDB" id="A0A6J6SI65"/>
<evidence type="ECO:0000256" key="1">
    <source>
        <dbReference type="SAM" id="MobiDB-lite"/>
    </source>
</evidence>
<proteinExistence type="predicted"/>
<evidence type="ECO:0000313" key="4">
    <source>
        <dbReference type="EMBL" id="CAB4835996.1"/>
    </source>
</evidence>
<dbReference type="EMBL" id="CAESGF010000015">
    <property type="protein sequence ID" value="CAB4364541.1"/>
    <property type="molecule type" value="Genomic_DNA"/>
</dbReference>
<protein>
    <submittedName>
        <fullName evidence="3">Unannotated protein</fullName>
    </submittedName>
</protein>
<dbReference type="EMBL" id="CAFAAV010000357">
    <property type="protein sequence ID" value="CAB4835996.1"/>
    <property type="molecule type" value="Genomic_DNA"/>
</dbReference>
<evidence type="ECO:0000313" key="3">
    <source>
        <dbReference type="EMBL" id="CAB4734581.1"/>
    </source>
</evidence>
<sequence length="63" mass="6814">MASETVGFGTLSCPPTPELAGARSPIPSVESYVSTGDSGALSFWERAGFQQEHTQIRRFLTPR</sequence>